<dbReference type="PANTHER" id="PTHR30269">
    <property type="entry name" value="TRANSMEMBRANE PROTEIN YFCA"/>
    <property type="match status" value="1"/>
</dbReference>
<keyword evidence="10" id="KW-1185">Reference proteome</keyword>
<evidence type="ECO:0000313" key="9">
    <source>
        <dbReference type="EMBL" id="TCS63654.1"/>
    </source>
</evidence>
<keyword evidence="4 8" id="KW-1003">Cell membrane</keyword>
<dbReference type="EMBL" id="SLZW01000003">
    <property type="protein sequence ID" value="TCS63654.1"/>
    <property type="molecule type" value="Genomic_DNA"/>
</dbReference>
<feature type="transmembrane region" description="Helical" evidence="8">
    <location>
        <begin position="75"/>
        <end position="94"/>
    </location>
</feature>
<dbReference type="Proteomes" id="UP000295304">
    <property type="component" value="Unassembled WGS sequence"/>
</dbReference>
<comment type="similarity">
    <text evidence="2 8">Belongs to the 4-toluene sulfonate uptake permease (TSUP) (TC 2.A.102) family.</text>
</comment>
<evidence type="ECO:0000313" key="10">
    <source>
        <dbReference type="Proteomes" id="UP000295304"/>
    </source>
</evidence>
<feature type="transmembrane region" description="Helical" evidence="8">
    <location>
        <begin position="193"/>
        <end position="212"/>
    </location>
</feature>
<keyword evidence="5 8" id="KW-0812">Transmembrane</keyword>
<evidence type="ECO:0000256" key="2">
    <source>
        <dbReference type="ARBA" id="ARBA00009142"/>
    </source>
</evidence>
<proteinExistence type="inferred from homology"/>
<name>A0A4R3JD86_9PROT</name>
<feature type="transmembrane region" description="Helical" evidence="8">
    <location>
        <begin position="12"/>
        <end position="35"/>
    </location>
</feature>
<evidence type="ECO:0000256" key="4">
    <source>
        <dbReference type="ARBA" id="ARBA00022475"/>
    </source>
</evidence>
<dbReference type="AlphaFoldDB" id="A0A4R3JD86"/>
<feature type="transmembrane region" description="Helical" evidence="8">
    <location>
        <begin position="106"/>
        <end position="124"/>
    </location>
</feature>
<accession>A0A4R3JD86</accession>
<evidence type="ECO:0000256" key="7">
    <source>
        <dbReference type="ARBA" id="ARBA00023136"/>
    </source>
</evidence>
<evidence type="ECO:0000256" key="6">
    <source>
        <dbReference type="ARBA" id="ARBA00022989"/>
    </source>
</evidence>
<keyword evidence="3" id="KW-0813">Transport</keyword>
<gene>
    <name evidence="9" type="ORF">EDD55_103277</name>
</gene>
<comment type="caution">
    <text evidence="9">The sequence shown here is derived from an EMBL/GenBank/DDBJ whole genome shotgun (WGS) entry which is preliminary data.</text>
</comment>
<evidence type="ECO:0000256" key="3">
    <source>
        <dbReference type="ARBA" id="ARBA00022448"/>
    </source>
</evidence>
<evidence type="ECO:0000256" key="1">
    <source>
        <dbReference type="ARBA" id="ARBA00004651"/>
    </source>
</evidence>
<reference evidence="9 10" key="1">
    <citation type="submission" date="2019-03" db="EMBL/GenBank/DDBJ databases">
        <title>Genomic Encyclopedia of Type Strains, Phase IV (KMG-IV): sequencing the most valuable type-strain genomes for metagenomic binning, comparative biology and taxonomic classification.</title>
        <authorList>
            <person name="Goeker M."/>
        </authorList>
    </citation>
    <scope>NUCLEOTIDE SEQUENCE [LARGE SCALE GENOMIC DNA]</scope>
    <source>
        <strain evidence="9 10">DSM 101688</strain>
    </source>
</reference>
<sequence>MWATFDPAFGFSALAVFGAGVLRGFTGFGAGMVIVPALSLIYTPPVAVATLVLIEIVATIQLMPRLVSHVEWRTVLPLGAMACLGLPVGAWVLLNADPAIMRRAIGVVVMFSAFILSFGVRFSVTPSRSMAVGAGALSGVLSGATGVGGPPIILFYLSGPQNKMIARASITTVFAVTTVLMSLIFWWEGVLTAHLLLRCAVLVPLYTVAVWMGSHMFSIASETVFRRAAFAVLFAMALLALFG</sequence>
<evidence type="ECO:0000256" key="5">
    <source>
        <dbReference type="ARBA" id="ARBA00022692"/>
    </source>
</evidence>
<protein>
    <recommendedName>
        <fullName evidence="8">Probable membrane transporter protein</fullName>
    </recommendedName>
</protein>
<keyword evidence="7 8" id="KW-0472">Membrane</keyword>
<dbReference type="RefSeq" id="WP_165886266.1">
    <property type="nucleotide sequence ID" value="NZ_CP119676.1"/>
</dbReference>
<feature type="transmembrane region" description="Helical" evidence="8">
    <location>
        <begin position="224"/>
        <end position="242"/>
    </location>
</feature>
<dbReference type="PANTHER" id="PTHR30269:SF37">
    <property type="entry name" value="MEMBRANE TRANSPORTER PROTEIN"/>
    <property type="match status" value="1"/>
</dbReference>
<dbReference type="InterPro" id="IPR052017">
    <property type="entry name" value="TSUP"/>
</dbReference>
<feature type="transmembrane region" description="Helical" evidence="8">
    <location>
        <begin position="130"/>
        <end position="157"/>
    </location>
</feature>
<evidence type="ECO:0000256" key="8">
    <source>
        <dbReference type="RuleBase" id="RU363041"/>
    </source>
</evidence>
<organism evidence="9 10">
    <name type="scientific">Varunaivibrio sulfuroxidans</name>
    <dbReference type="NCBI Taxonomy" id="1773489"/>
    <lineage>
        <taxon>Bacteria</taxon>
        <taxon>Pseudomonadati</taxon>
        <taxon>Pseudomonadota</taxon>
        <taxon>Alphaproteobacteria</taxon>
        <taxon>Rhodospirillales</taxon>
        <taxon>Magnetovibrionaceae</taxon>
        <taxon>Varunaivibrio</taxon>
    </lineage>
</organism>
<dbReference type="Pfam" id="PF01925">
    <property type="entry name" value="TauE"/>
    <property type="match status" value="1"/>
</dbReference>
<feature type="transmembrane region" description="Helical" evidence="8">
    <location>
        <begin position="42"/>
        <end position="63"/>
    </location>
</feature>
<dbReference type="GO" id="GO:0005886">
    <property type="term" value="C:plasma membrane"/>
    <property type="evidence" value="ECO:0007669"/>
    <property type="project" value="UniProtKB-SubCell"/>
</dbReference>
<dbReference type="InterPro" id="IPR002781">
    <property type="entry name" value="TM_pro_TauE-like"/>
</dbReference>
<feature type="transmembrane region" description="Helical" evidence="8">
    <location>
        <begin position="164"/>
        <end position="187"/>
    </location>
</feature>
<keyword evidence="6 8" id="KW-1133">Transmembrane helix</keyword>
<comment type="subcellular location">
    <subcellularLocation>
        <location evidence="1 8">Cell membrane</location>
        <topology evidence="1 8">Multi-pass membrane protein</topology>
    </subcellularLocation>
</comment>